<evidence type="ECO:0000259" key="7">
    <source>
        <dbReference type="Pfam" id="PF00535"/>
    </source>
</evidence>
<keyword evidence="6" id="KW-0472">Membrane</keyword>
<keyword evidence="5" id="KW-0777">Teichoic acid biosynthesis</keyword>
<dbReference type="SUPFAM" id="SSF53756">
    <property type="entry name" value="UDP-Glycosyltransferase/glycogen phosphorylase"/>
    <property type="match status" value="1"/>
</dbReference>
<evidence type="ECO:0000256" key="5">
    <source>
        <dbReference type="ARBA" id="ARBA00022944"/>
    </source>
</evidence>
<evidence type="ECO:0000256" key="6">
    <source>
        <dbReference type="ARBA" id="ARBA00023136"/>
    </source>
</evidence>
<dbReference type="AlphaFoldDB" id="A0A4V0YDG5"/>
<dbReference type="OrthoDB" id="8549922at2"/>
<dbReference type="RefSeq" id="WP_129390429.1">
    <property type="nucleotide sequence ID" value="NZ_CP035494.1"/>
</dbReference>
<feature type="domain" description="Glycosyltransferase 2-like" evidence="7">
    <location>
        <begin position="9"/>
        <end position="177"/>
    </location>
</feature>
<accession>A0A4V0YDG5</accession>
<comment type="subcellular location">
    <subcellularLocation>
        <location evidence="1">Cell membrane</location>
        <topology evidence="1">Peripheral membrane protein</topology>
    </subcellularLocation>
</comment>
<dbReference type="Proteomes" id="UP000293995">
    <property type="component" value="Chromosome"/>
</dbReference>
<dbReference type="InterPro" id="IPR007554">
    <property type="entry name" value="Glycerophosphate_synth"/>
</dbReference>
<dbReference type="GO" id="GO:0019350">
    <property type="term" value="P:teichoic acid biosynthetic process"/>
    <property type="evidence" value="ECO:0007669"/>
    <property type="project" value="UniProtKB-KW"/>
</dbReference>
<dbReference type="PANTHER" id="PTHR43685:SF2">
    <property type="entry name" value="GLYCOSYLTRANSFERASE 2-LIKE DOMAIN-CONTAINING PROTEIN"/>
    <property type="match status" value="1"/>
</dbReference>
<comment type="similarity">
    <text evidence="2">Belongs to the CDP-glycerol glycerophosphotransferase family.</text>
</comment>
<protein>
    <submittedName>
        <fullName evidence="8">Glycosyltransferase</fullName>
    </submittedName>
</protein>
<dbReference type="Pfam" id="PF04464">
    <property type="entry name" value="Glyphos_transf"/>
    <property type="match status" value="1"/>
</dbReference>
<evidence type="ECO:0000313" key="9">
    <source>
        <dbReference type="Proteomes" id="UP000293995"/>
    </source>
</evidence>
<evidence type="ECO:0000256" key="4">
    <source>
        <dbReference type="ARBA" id="ARBA00022679"/>
    </source>
</evidence>
<dbReference type="GO" id="GO:0047355">
    <property type="term" value="F:CDP-glycerol glycerophosphotransferase activity"/>
    <property type="evidence" value="ECO:0007669"/>
    <property type="project" value="InterPro"/>
</dbReference>
<dbReference type="InterPro" id="IPR029044">
    <property type="entry name" value="Nucleotide-diphossugar_trans"/>
</dbReference>
<sequence length="873" mass="98490">MTQGTVHFSLVVPLYESAPYLPDLLTSFAEQRPGGYEAEFIFVDDGSPDDSADIAQRWLDATGRAGQVLRQQNGGVSAARNAGLAVATGDWIGFPDGDDFVGADYLSSIASALAECNADPVLVSTNVKWYLETSNRVSNTHVLRFKFADGTRAVDLDEEPSYIQSQAASALFRRDVLDESAVRFIENLSIAEDALFVGEYLLRAPSRNILFVKEAEYFYRKRAAANSSVDTVHTNFDFYFHRFERGYLPLFERASAGGVPAWLDMMFLYDVRWFLPRESNINQKAVWMSASQKRRVLDALSAVLKHVDDSSIHRYNVTGLGVDHRCILLALKGSPLPAVGTAKVVASDHRGIEIRYLYRDTLPGESFSRDGGVLQPTAAKIRRLDVFDQRLVFERIVWLPAGGPVTLTLDGNAVELETSVYRAPEVEPLRKRSVGERPSAVRRFRRRLTARLRAEVAALLPWTYTSRPGTRGRGRRLRTRRLMSAQRLLGARRKYAHAWILMDKVLAAGDSAEYLYRYLREDEPDVNTWFVLSRTSADWNRLTEEGFRLLAYGSPSHHAALCEADAVLSTHLDVEMTNPLPDKLYPDGKRPWKYVYLEHGVLQHDLSIWFNRKPIDLMTTASVDEQQSIVEDFSSYLLTSEQAKLTGFPRHDEVARLAAESDPLKRDIVLFAPTWRHKLLADKTAQGELRKLRVPFEDTEFAQNWLALINSPELAELARVTGTRLVFLPHPNFRKQIDPALMGPDVELMTSVNDVHELLTRCRCVVTDYSSIFFEAALAGADVSYFQFDRDDFLHGGHTYVPGYWTYEDHGLGPIALTPLDAVDVLRRQLTSDSYDAERAFFGDRLRRTLPLVDGHSCERIAQRVKDLLGPTA</sequence>
<dbReference type="Gene3D" id="3.40.50.11820">
    <property type="match status" value="1"/>
</dbReference>
<gene>
    <name evidence="8" type="ORF">ET475_11960</name>
</gene>
<proteinExistence type="inferred from homology"/>
<dbReference type="Gene3D" id="3.40.50.12580">
    <property type="match status" value="1"/>
</dbReference>
<keyword evidence="3" id="KW-1003">Cell membrane</keyword>
<evidence type="ECO:0000256" key="2">
    <source>
        <dbReference type="ARBA" id="ARBA00010488"/>
    </source>
</evidence>
<dbReference type="Gene3D" id="3.90.550.10">
    <property type="entry name" value="Spore Coat Polysaccharide Biosynthesis Protein SpsA, Chain A"/>
    <property type="match status" value="1"/>
</dbReference>
<reference evidence="8 9" key="1">
    <citation type="submission" date="2019-01" db="EMBL/GenBank/DDBJ databases">
        <title>Genome sequencing of strain DFW100M-13.</title>
        <authorList>
            <person name="Heo J."/>
            <person name="Kim S.-J."/>
            <person name="Kim J.-S."/>
            <person name="Hong S.-B."/>
            <person name="Kwon S.-W."/>
        </authorList>
    </citation>
    <scope>NUCLEOTIDE SEQUENCE [LARGE SCALE GENOMIC DNA]</scope>
    <source>
        <strain evidence="8 9">DFW100M-13</strain>
    </source>
</reference>
<dbReference type="InterPro" id="IPR043148">
    <property type="entry name" value="TagF_C"/>
</dbReference>
<name>A0A4V0YDG5_9MICO</name>
<dbReference type="KEGG" id="mprt:ET475_11960"/>
<dbReference type="InterPro" id="IPR001173">
    <property type="entry name" value="Glyco_trans_2-like"/>
</dbReference>
<evidence type="ECO:0000256" key="1">
    <source>
        <dbReference type="ARBA" id="ARBA00004202"/>
    </source>
</evidence>
<evidence type="ECO:0000256" key="3">
    <source>
        <dbReference type="ARBA" id="ARBA00022475"/>
    </source>
</evidence>
<keyword evidence="9" id="KW-1185">Reference proteome</keyword>
<dbReference type="Pfam" id="PF00535">
    <property type="entry name" value="Glycos_transf_2"/>
    <property type="match status" value="1"/>
</dbReference>
<dbReference type="EMBL" id="CP035494">
    <property type="protein sequence ID" value="QAY60631.1"/>
    <property type="molecule type" value="Genomic_DNA"/>
</dbReference>
<keyword evidence="4 8" id="KW-0808">Transferase</keyword>
<dbReference type="InterPro" id="IPR043149">
    <property type="entry name" value="TagF_N"/>
</dbReference>
<evidence type="ECO:0000313" key="8">
    <source>
        <dbReference type="EMBL" id="QAY60631.1"/>
    </source>
</evidence>
<dbReference type="InterPro" id="IPR050834">
    <property type="entry name" value="Glycosyltransf_2"/>
</dbReference>
<dbReference type="SUPFAM" id="SSF53448">
    <property type="entry name" value="Nucleotide-diphospho-sugar transferases"/>
    <property type="match status" value="1"/>
</dbReference>
<dbReference type="GO" id="GO:0005886">
    <property type="term" value="C:plasma membrane"/>
    <property type="evidence" value="ECO:0007669"/>
    <property type="project" value="UniProtKB-SubCell"/>
</dbReference>
<dbReference type="CDD" id="cd00761">
    <property type="entry name" value="Glyco_tranf_GTA_type"/>
    <property type="match status" value="1"/>
</dbReference>
<dbReference type="PANTHER" id="PTHR43685">
    <property type="entry name" value="GLYCOSYLTRANSFERASE"/>
    <property type="match status" value="1"/>
</dbReference>
<organism evidence="8 9">
    <name type="scientific">Microbacterium protaetiae</name>
    <dbReference type="NCBI Taxonomy" id="2509458"/>
    <lineage>
        <taxon>Bacteria</taxon>
        <taxon>Bacillati</taxon>
        <taxon>Actinomycetota</taxon>
        <taxon>Actinomycetes</taxon>
        <taxon>Micrococcales</taxon>
        <taxon>Microbacteriaceae</taxon>
        <taxon>Microbacterium</taxon>
    </lineage>
</organism>